<comment type="caution">
    <text evidence="3">The sequence shown here is derived from an EMBL/GenBank/DDBJ whole genome shotgun (WGS) entry which is preliminary data.</text>
</comment>
<proteinExistence type="predicted"/>
<evidence type="ECO:0000313" key="4">
    <source>
        <dbReference type="Proteomes" id="UP000440732"/>
    </source>
</evidence>
<feature type="signal peptide" evidence="1">
    <location>
        <begin position="1"/>
        <end position="27"/>
    </location>
</feature>
<protein>
    <recommendedName>
        <fullName evidence="6">Secreted protein</fullName>
    </recommendedName>
</protein>
<evidence type="ECO:0000256" key="1">
    <source>
        <dbReference type="SAM" id="SignalP"/>
    </source>
</evidence>
<dbReference type="EMBL" id="QXGA01002171">
    <property type="protein sequence ID" value="KAE9102583.1"/>
    <property type="molecule type" value="Genomic_DNA"/>
</dbReference>
<dbReference type="EMBL" id="QXFX01002071">
    <property type="protein sequence ID" value="KAE9081089.1"/>
    <property type="molecule type" value="Genomic_DNA"/>
</dbReference>
<organism evidence="3 4">
    <name type="scientific">Phytophthora fragariae</name>
    <dbReference type="NCBI Taxonomy" id="53985"/>
    <lineage>
        <taxon>Eukaryota</taxon>
        <taxon>Sar</taxon>
        <taxon>Stramenopiles</taxon>
        <taxon>Oomycota</taxon>
        <taxon>Peronosporomycetes</taxon>
        <taxon>Peronosporales</taxon>
        <taxon>Peronosporaceae</taxon>
        <taxon>Phytophthora</taxon>
    </lineage>
</organism>
<name>A0A6A3RXZ9_9STRA</name>
<evidence type="ECO:0000313" key="2">
    <source>
        <dbReference type="EMBL" id="KAE9081089.1"/>
    </source>
</evidence>
<keyword evidence="1" id="KW-0732">Signal</keyword>
<dbReference type="AlphaFoldDB" id="A0A6A3RXZ9"/>
<evidence type="ECO:0000313" key="5">
    <source>
        <dbReference type="Proteomes" id="UP000488956"/>
    </source>
</evidence>
<sequence length="80" mass="8558">MRRPPSTGWYLMCCACSVLLQRATSTASSCTAALRTDSAPSTYTSGICARFSKRCARTSCTETSRNVYSCAGNSGVRLLC</sequence>
<accession>A0A6A3RXZ9</accession>
<reference evidence="3 4" key="1">
    <citation type="submission" date="2018-08" db="EMBL/GenBank/DDBJ databases">
        <title>Genomic investigation of the strawberry pathogen Phytophthora fragariae indicates pathogenicity is determined by transcriptional variation in three key races.</title>
        <authorList>
            <person name="Adams T.M."/>
            <person name="Armitage A.D."/>
            <person name="Sobczyk M.K."/>
            <person name="Bates H.J."/>
            <person name="Dunwell J.M."/>
            <person name="Nellist C.F."/>
            <person name="Harrison R.J."/>
        </authorList>
    </citation>
    <scope>NUCLEOTIDE SEQUENCE [LARGE SCALE GENOMIC DNA]</scope>
    <source>
        <strain evidence="3 4">NOV-5</strain>
        <strain evidence="2 5">ONT-3</strain>
    </source>
</reference>
<dbReference type="Proteomes" id="UP000440732">
    <property type="component" value="Unassembled WGS sequence"/>
</dbReference>
<evidence type="ECO:0000313" key="3">
    <source>
        <dbReference type="EMBL" id="KAE9102583.1"/>
    </source>
</evidence>
<evidence type="ECO:0008006" key="6">
    <source>
        <dbReference type="Google" id="ProtNLM"/>
    </source>
</evidence>
<dbReference type="Proteomes" id="UP000488956">
    <property type="component" value="Unassembled WGS sequence"/>
</dbReference>
<feature type="chain" id="PRO_5036165930" description="Secreted protein" evidence="1">
    <location>
        <begin position="28"/>
        <end position="80"/>
    </location>
</feature>
<gene>
    <name evidence="3" type="ORF">PF006_g22385</name>
    <name evidence="2" type="ORF">PF010_g22127</name>
</gene>